<dbReference type="Pfam" id="PF09335">
    <property type="entry name" value="VTT_dom"/>
    <property type="match status" value="1"/>
</dbReference>
<name>A0ABC9ZPA7_CORST</name>
<comment type="caution">
    <text evidence="9">The sequence shown here is derived from an EMBL/GenBank/DDBJ whole genome shotgun (WGS) entry which is preliminary data.</text>
</comment>
<dbReference type="PANTHER" id="PTHR30353">
    <property type="entry name" value="INNER MEMBRANE PROTEIN DEDA-RELATED"/>
    <property type="match status" value="1"/>
</dbReference>
<reference evidence="9 10" key="1">
    <citation type="submission" date="2019-06" db="EMBL/GenBank/DDBJ databases">
        <title>Draft genome sequence of Corynebacterium striatum NBRC 15291.</title>
        <authorList>
            <person name="Miura T."/>
            <person name="Furukawa M."/>
            <person name="Shimamura M."/>
            <person name="Ohyama Y."/>
            <person name="Yamazoe A."/>
            <person name="Kawasaki H."/>
        </authorList>
    </citation>
    <scope>NUCLEOTIDE SEQUENCE [LARGE SCALE GENOMIC DNA]</scope>
    <source>
        <strain evidence="9 10">NBRC 15291</strain>
    </source>
</reference>
<dbReference type="AlphaFoldDB" id="A0ABC9ZPA7"/>
<evidence type="ECO:0000256" key="1">
    <source>
        <dbReference type="ARBA" id="ARBA00004651"/>
    </source>
</evidence>
<dbReference type="GO" id="GO:0005886">
    <property type="term" value="C:plasma membrane"/>
    <property type="evidence" value="ECO:0007669"/>
    <property type="project" value="UniProtKB-SubCell"/>
</dbReference>
<feature type="transmembrane region" description="Helical" evidence="7">
    <location>
        <begin position="182"/>
        <end position="200"/>
    </location>
</feature>
<evidence type="ECO:0000256" key="4">
    <source>
        <dbReference type="ARBA" id="ARBA00022692"/>
    </source>
</evidence>
<comment type="subcellular location">
    <subcellularLocation>
        <location evidence="1 7">Cell membrane</location>
        <topology evidence="1 7">Multi-pass membrane protein</topology>
    </subcellularLocation>
</comment>
<dbReference type="InterPro" id="IPR032816">
    <property type="entry name" value="VTT_dom"/>
</dbReference>
<evidence type="ECO:0000256" key="3">
    <source>
        <dbReference type="ARBA" id="ARBA00022475"/>
    </source>
</evidence>
<evidence type="ECO:0000313" key="10">
    <source>
        <dbReference type="Proteomes" id="UP000315234"/>
    </source>
</evidence>
<dbReference type="EMBL" id="BJLD01000002">
    <property type="protein sequence ID" value="GEA43816.1"/>
    <property type="molecule type" value="Genomic_DNA"/>
</dbReference>
<feature type="transmembrane region" description="Helical" evidence="7">
    <location>
        <begin position="148"/>
        <end position="170"/>
    </location>
</feature>
<organism evidence="9 10">
    <name type="scientific">Corynebacterium striatum</name>
    <dbReference type="NCBI Taxonomy" id="43770"/>
    <lineage>
        <taxon>Bacteria</taxon>
        <taxon>Bacillati</taxon>
        <taxon>Actinomycetota</taxon>
        <taxon>Actinomycetes</taxon>
        <taxon>Mycobacteriales</taxon>
        <taxon>Corynebacteriaceae</taxon>
        <taxon>Corynebacterium</taxon>
    </lineage>
</organism>
<evidence type="ECO:0000259" key="8">
    <source>
        <dbReference type="Pfam" id="PF09335"/>
    </source>
</evidence>
<feature type="transmembrane region" description="Helical" evidence="7">
    <location>
        <begin position="63"/>
        <end position="84"/>
    </location>
</feature>
<protein>
    <submittedName>
        <fullName evidence="9">Membrane protein</fullName>
    </submittedName>
</protein>
<dbReference type="InterPro" id="IPR032818">
    <property type="entry name" value="DedA-like"/>
</dbReference>
<dbReference type="RefSeq" id="WP_005531545.1">
    <property type="nucleotide sequence ID" value="NZ_BJLD01000002.1"/>
</dbReference>
<dbReference type="Proteomes" id="UP000315234">
    <property type="component" value="Unassembled WGS sequence"/>
</dbReference>
<feature type="transmembrane region" description="Helical" evidence="7">
    <location>
        <begin position="20"/>
        <end position="43"/>
    </location>
</feature>
<feature type="domain" description="VTT" evidence="8">
    <location>
        <begin position="43"/>
        <end position="163"/>
    </location>
</feature>
<evidence type="ECO:0000313" key="9">
    <source>
        <dbReference type="EMBL" id="GEA43816.1"/>
    </source>
</evidence>
<sequence length="224" mass="24366">MDTISNLLSYMDAATLLEAFGPWVIAGIGIVVFIESGVLFPFLPGDSLLVTAAILREQLDVNIWTLLAVGIVAAILGDQVGYYLGHRFGRRLFKDDAKVLKTEHLQSAEEFFEKHGPVALVLGRFVPIVRTFIPVAAGTAEMPYKNFVVWNVSGAIAWVLSMNLVGMFLGNIPGIADSIEKIMLLIIGLSVLPIVVKYVLDRFKATKEPKVAALNPDAAEPETV</sequence>
<dbReference type="PANTHER" id="PTHR30353:SF0">
    <property type="entry name" value="TRANSMEMBRANE PROTEIN"/>
    <property type="match status" value="1"/>
</dbReference>
<keyword evidence="3 7" id="KW-1003">Cell membrane</keyword>
<evidence type="ECO:0000256" key="6">
    <source>
        <dbReference type="ARBA" id="ARBA00023136"/>
    </source>
</evidence>
<accession>A0ABC9ZPA7</accession>
<keyword evidence="6 7" id="KW-0472">Membrane</keyword>
<evidence type="ECO:0000256" key="7">
    <source>
        <dbReference type="RuleBase" id="RU367016"/>
    </source>
</evidence>
<comment type="similarity">
    <text evidence="2 7">Belongs to the DedA family.</text>
</comment>
<gene>
    <name evidence="9" type="ORF">Cst04h_19860</name>
</gene>
<proteinExistence type="inferred from homology"/>
<keyword evidence="4 7" id="KW-0812">Transmembrane</keyword>
<keyword evidence="5 7" id="KW-1133">Transmembrane helix</keyword>
<evidence type="ECO:0000256" key="5">
    <source>
        <dbReference type="ARBA" id="ARBA00022989"/>
    </source>
</evidence>
<evidence type="ECO:0000256" key="2">
    <source>
        <dbReference type="ARBA" id="ARBA00010792"/>
    </source>
</evidence>